<dbReference type="EMBL" id="KZ302307">
    <property type="protein sequence ID" value="PFH45705.1"/>
    <property type="molecule type" value="Genomic_DNA"/>
</dbReference>
<keyword evidence="5" id="KW-1185">Reference proteome</keyword>
<dbReference type="AlphaFoldDB" id="A0A2A9N6J7"/>
<dbReference type="PANTHER" id="PTHR47035">
    <property type="entry name" value="OS11G0150450 PROTEIN"/>
    <property type="match status" value="1"/>
</dbReference>
<keyword evidence="1" id="KW-0862">Zinc</keyword>
<feature type="compositionally biased region" description="Polar residues" evidence="2">
    <location>
        <begin position="115"/>
        <end position="125"/>
    </location>
</feature>
<organism evidence="4 5">
    <name type="scientific">Amanita thiersii Skay4041</name>
    <dbReference type="NCBI Taxonomy" id="703135"/>
    <lineage>
        <taxon>Eukaryota</taxon>
        <taxon>Fungi</taxon>
        <taxon>Dikarya</taxon>
        <taxon>Basidiomycota</taxon>
        <taxon>Agaricomycotina</taxon>
        <taxon>Agaricomycetes</taxon>
        <taxon>Agaricomycetidae</taxon>
        <taxon>Agaricales</taxon>
        <taxon>Pluteineae</taxon>
        <taxon>Amanitaceae</taxon>
        <taxon>Amanita</taxon>
    </lineage>
</organism>
<dbReference type="PROSITE" id="PS50089">
    <property type="entry name" value="ZF_RING_2"/>
    <property type="match status" value="1"/>
</dbReference>
<dbReference type="Gene3D" id="3.30.40.10">
    <property type="entry name" value="Zinc/RING finger domain, C3HC4 (zinc finger)"/>
    <property type="match status" value="1"/>
</dbReference>
<sequence>DEDFDESYESLLSLAASIGEVKPRHTPEEVISKLETGLYREWATADSDKRCPICLDDYEAADAVMKVGECGHWLHEECLHQWLKGANTCPVCRMVVHSPRMNTRLQPRRFGLGETSLTNNVNNGNYRREASTSTTESIGSSSQSSQDNIEANTNNSNNGNNNSSSSNTSSSTASAFSRVRAMSGSWPRLRFYHS</sequence>
<reference evidence="4 5" key="1">
    <citation type="submission" date="2014-02" db="EMBL/GenBank/DDBJ databases">
        <title>Transposable element dynamics among asymbiotic and ectomycorrhizal Amanita fungi.</title>
        <authorList>
            <consortium name="DOE Joint Genome Institute"/>
            <person name="Hess J."/>
            <person name="Skrede I."/>
            <person name="Wolfe B."/>
            <person name="LaButti K."/>
            <person name="Ohm R.A."/>
            <person name="Grigoriev I.V."/>
            <person name="Pringle A."/>
        </authorList>
    </citation>
    <scope>NUCLEOTIDE SEQUENCE [LARGE SCALE GENOMIC DNA]</scope>
    <source>
        <strain evidence="4 5">SKay4041</strain>
    </source>
</reference>
<dbReference type="InterPro" id="IPR053070">
    <property type="entry name" value="RING-type_E3_ubiquitin-ligase"/>
</dbReference>
<dbReference type="SUPFAM" id="SSF57850">
    <property type="entry name" value="RING/U-box"/>
    <property type="match status" value="1"/>
</dbReference>
<dbReference type="InterPro" id="IPR013083">
    <property type="entry name" value="Znf_RING/FYVE/PHD"/>
</dbReference>
<feature type="domain" description="RING-type" evidence="3">
    <location>
        <begin position="51"/>
        <end position="93"/>
    </location>
</feature>
<keyword evidence="1" id="KW-0863">Zinc-finger</keyword>
<feature type="compositionally biased region" description="Low complexity" evidence="2">
    <location>
        <begin position="131"/>
        <end position="172"/>
    </location>
</feature>
<dbReference type="InterPro" id="IPR001841">
    <property type="entry name" value="Znf_RING"/>
</dbReference>
<dbReference type="GO" id="GO:0008270">
    <property type="term" value="F:zinc ion binding"/>
    <property type="evidence" value="ECO:0007669"/>
    <property type="project" value="UniProtKB-KW"/>
</dbReference>
<accession>A0A2A9N6J7</accession>
<evidence type="ECO:0000256" key="1">
    <source>
        <dbReference type="PROSITE-ProRule" id="PRU00175"/>
    </source>
</evidence>
<evidence type="ECO:0000313" key="4">
    <source>
        <dbReference type="EMBL" id="PFH45705.1"/>
    </source>
</evidence>
<evidence type="ECO:0000313" key="5">
    <source>
        <dbReference type="Proteomes" id="UP000242287"/>
    </source>
</evidence>
<feature type="region of interest" description="Disordered" evidence="2">
    <location>
        <begin position="106"/>
        <end position="172"/>
    </location>
</feature>
<evidence type="ECO:0000256" key="2">
    <source>
        <dbReference type="SAM" id="MobiDB-lite"/>
    </source>
</evidence>
<feature type="non-terminal residue" evidence="4">
    <location>
        <position position="1"/>
    </location>
</feature>
<keyword evidence="1" id="KW-0479">Metal-binding</keyword>
<evidence type="ECO:0000259" key="3">
    <source>
        <dbReference type="PROSITE" id="PS50089"/>
    </source>
</evidence>
<dbReference type="Proteomes" id="UP000242287">
    <property type="component" value="Unassembled WGS sequence"/>
</dbReference>
<dbReference type="PANTHER" id="PTHR47035:SF3">
    <property type="entry name" value="OS11G0150450 PROTEIN"/>
    <property type="match status" value="1"/>
</dbReference>
<dbReference type="OrthoDB" id="8062037at2759"/>
<proteinExistence type="predicted"/>
<protein>
    <recommendedName>
        <fullName evidence="3">RING-type domain-containing protein</fullName>
    </recommendedName>
</protein>
<dbReference type="SMART" id="SM00184">
    <property type="entry name" value="RING"/>
    <property type="match status" value="1"/>
</dbReference>
<gene>
    <name evidence="4" type="ORF">AMATHDRAFT_158125</name>
</gene>
<dbReference type="Pfam" id="PF13639">
    <property type="entry name" value="zf-RING_2"/>
    <property type="match status" value="1"/>
</dbReference>
<name>A0A2A9N6J7_9AGAR</name>
<dbReference type="STRING" id="703135.A0A2A9N6J7"/>